<dbReference type="Proteomes" id="UP000256253">
    <property type="component" value="Unassembled WGS sequence"/>
</dbReference>
<dbReference type="OrthoDB" id="9974404at2"/>
<sequence length="171" mass="18334">MPSANLARDDDLRRLAATVPALLSVRVETATDTVTDAVTGAVEQIAEALLGWHDWLVGGPSVELHLADGLAAAGSFRPRSRVDTAELSTAAQEFRRCAASIQRVVQTVADDAARRTGQELSDVVRVLGDLLGEHVDQVREFAASESDDGQSTARLSVAERSLYRKVIATLR</sequence>
<accession>A0A3D9UX38</accession>
<dbReference type="EMBL" id="QTUA01000001">
    <property type="protein sequence ID" value="REF30544.1"/>
    <property type="molecule type" value="Genomic_DNA"/>
</dbReference>
<gene>
    <name evidence="1" type="ORF">DFJ65_1555</name>
</gene>
<name>A0A3D9UX38_9MICO</name>
<evidence type="ECO:0000313" key="2">
    <source>
        <dbReference type="Proteomes" id="UP000256253"/>
    </source>
</evidence>
<evidence type="ECO:0000313" key="1">
    <source>
        <dbReference type="EMBL" id="REF30544.1"/>
    </source>
</evidence>
<organism evidence="1 2">
    <name type="scientific">Calidifontibacter indicus</name>
    <dbReference type="NCBI Taxonomy" id="419650"/>
    <lineage>
        <taxon>Bacteria</taxon>
        <taxon>Bacillati</taxon>
        <taxon>Actinomycetota</taxon>
        <taxon>Actinomycetes</taxon>
        <taxon>Micrococcales</taxon>
        <taxon>Dermacoccaceae</taxon>
        <taxon>Calidifontibacter</taxon>
    </lineage>
</organism>
<proteinExistence type="predicted"/>
<comment type="caution">
    <text evidence="1">The sequence shown here is derived from an EMBL/GenBank/DDBJ whole genome shotgun (WGS) entry which is preliminary data.</text>
</comment>
<reference evidence="1 2" key="1">
    <citation type="submission" date="2018-08" db="EMBL/GenBank/DDBJ databases">
        <title>Sequencing the genomes of 1000 actinobacteria strains.</title>
        <authorList>
            <person name="Klenk H.-P."/>
        </authorList>
    </citation>
    <scope>NUCLEOTIDE SEQUENCE [LARGE SCALE GENOMIC DNA]</scope>
    <source>
        <strain evidence="1 2">DSM 22967</strain>
    </source>
</reference>
<protein>
    <submittedName>
        <fullName evidence="1">Uncharacterized protein</fullName>
    </submittedName>
</protein>
<dbReference type="RefSeq" id="WP_115922521.1">
    <property type="nucleotide sequence ID" value="NZ_QTUA01000001.1"/>
</dbReference>
<dbReference type="AlphaFoldDB" id="A0A3D9UX38"/>
<keyword evidence="2" id="KW-1185">Reference proteome</keyword>